<feature type="domain" description="Peptidase M24" evidence="2">
    <location>
        <begin position="21"/>
        <end position="226"/>
    </location>
</feature>
<dbReference type="InterPro" id="IPR000994">
    <property type="entry name" value="Pept_M24"/>
</dbReference>
<comment type="caution">
    <text evidence="3">The sequence shown here is derived from an EMBL/GenBank/DDBJ whole genome shotgun (WGS) entry which is preliminary data.</text>
</comment>
<name>A0ABQ7G108_DUNSA</name>
<dbReference type="InterPro" id="IPR036005">
    <property type="entry name" value="Creatinase/aminopeptidase-like"/>
</dbReference>
<dbReference type="InterPro" id="IPR047113">
    <property type="entry name" value="PA2G4/ARX1"/>
</dbReference>
<dbReference type="InterPro" id="IPR036390">
    <property type="entry name" value="WH_DNA-bd_sf"/>
</dbReference>
<evidence type="ECO:0000313" key="3">
    <source>
        <dbReference type="EMBL" id="KAF5828289.1"/>
    </source>
</evidence>
<dbReference type="Proteomes" id="UP000815325">
    <property type="component" value="Unassembled WGS sequence"/>
</dbReference>
<proteinExistence type="inferred from homology"/>
<gene>
    <name evidence="3" type="ORF">DUNSADRAFT_17851</name>
</gene>
<organism evidence="3 4">
    <name type="scientific">Dunaliella salina</name>
    <name type="common">Green alga</name>
    <name type="synonym">Protococcus salinus</name>
    <dbReference type="NCBI Taxonomy" id="3046"/>
    <lineage>
        <taxon>Eukaryota</taxon>
        <taxon>Viridiplantae</taxon>
        <taxon>Chlorophyta</taxon>
        <taxon>core chlorophytes</taxon>
        <taxon>Chlorophyceae</taxon>
        <taxon>CS clade</taxon>
        <taxon>Chlamydomonadales</taxon>
        <taxon>Dunaliellaceae</taxon>
        <taxon>Dunaliella</taxon>
    </lineage>
</organism>
<evidence type="ECO:0000259" key="2">
    <source>
        <dbReference type="Pfam" id="PF00557"/>
    </source>
</evidence>
<dbReference type="PANTHER" id="PTHR10804">
    <property type="entry name" value="PROTEASE FAMILY M24 METHIONYL AMINOPEPTIDASE, AMINOPEPTIDASE P"/>
    <property type="match status" value="1"/>
</dbReference>
<dbReference type="EMBL" id="MU070327">
    <property type="protein sequence ID" value="KAF5828289.1"/>
    <property type="molecule type" value="Genomic_DNA"/>
</dbReference>
<dbReference type="Gene3D" id="3.90.230.10">
    <property type="entry name" value="Creatinase/methionine aminopeptidase superfamily"/>
    <property type="match status" value="1"/>
</dbReference>
<dbReference type="InterPro" id="IPR004545">
    <property type="entry name" value="PA2G4"/>
</dbReference>
<sequence>MSSDSEQETSPNLSNSDVVTKYKAAADICNKAIAKVLAACQEGAKVVDLCQLGDNTITEEVKGIFAKKKLEKGVAFPTCVSVNHVVGHYSPHIEDTTTLNANDVVKIDIGVHIDGFTSVQAQTQVVQPAQEPVKGRAADAIQAARTAFDAALRLMRPGHKISEVAKHLNKIAEIYGCQLVEGVMSHEMKQFVIDGNKCVLNRPSPEQKVEDGEFEENEVYAIDIVVSTGEGKTKVLDEKQTTVYKRALDAAYSLKLKAARAVFSIINRDFPAMPFTTRALVAIASSDKEPLGQAQLSLGIKDCVSHGLLHAYPVLYEKTGEIVTQIKGTVLLMPNGSDVITKSPAQAVESDKKVEDPELLDLLAAPIKKEKKKANKEKKKAAAAT</sequence>
<reference evidence="3" key="1">
    <citation type="submission" date="2017-08" db="EMBL/GenBank/DDBJ databases">
        <authorList>
            <person name="Polle J.E."/>
            <person name="Barry K."/>
            <person name="Cushman J."/>
            <person name="Schmutz J."/>
            <person name="Tran D."/>
            <person name="Hathwaick L.T."/>
            <person name="Yim W.C."/>
            <person name="Jenkins J."/>
            <person name="Mckie-Krisberg Z.M."/>
            <person name="Prochnik S."/>
            <person name="Lindquist E."/>
            <person name="Dockter R.B."/>
            <person name="Adam C."/>
            <person name="Molina H."/>
            <person name="Bunkerborg J."/>
            <person name="Jin E."/>
            <person name="Buchheim M."/>
            <person name="Magnuson J."/>
        </authorList>
    </citation>
    <scope>NUCLEOTIDE SEQUENCE</scope>
    <source>
        <strain evidence="3">CCAP 19/18</strain>
    </source>
</reference>
<evidence type="ECO:0000313" key="4">
    <source>
        <dbReference type="Proteomes" id="UP000815325"/>
    </source>
</evidence>
<dbReference type="InterPro" id="IPR001714">
    <property type="entry name" value="Pept_M24_MAP"/>
</dbReference>
<accession>A0ABQ7G108</accession>
<keyword evidence="4" id="KW-1185">Reference proteome</keyword>
<dbReference type="SUPFAM" id="SSF55920">
    <property type="entry name" value="Creatinase/aminopeptidase"/>
    <property type="match status" value="1"/>
</dbReference>
<dbReference type="NCBIfam" id="TIGR00495">
    <property type="entry name" value="crvDNA_42K"/>
    <property type="match status" value="1"/>
</dbReference>
<dbReference type="PRINTS" id="PR00599">
    <property type="entry name" value="MAPEPTIDASE"/>
</dbReference>
<protein>
    <submittedName>
        <fullName evidence="3">Peptidase M24, structural domain-containing protein</fullName>
    </submittedName>
</protein>
<dbReference type="Pfam" id="PF00557">
    <property type="entry name" value="Peptidase_M24"/>
    <property type="match status" value="1"/>
</dbReference>
<evidence type="ECO:0000256" key="1">
    <source>
        <dbReference type="ARBA" id="ARBA00007319"/>
    </source>
</evidence>
<dbReference type="SUPFAM" id="SSF46785">
    <property type="entry name" value="Winged helix' DNA-binding domain"/>
    <property type="match status" value="1"/>
</dbReference>
<dbReference type="InterPro" id="IPR036388">
    <property type="entry name" value="WH-like_DNA-bd_sf"/>
</dbReference>
<comment type="similarity">
    <text evidence="1">Belongs to the peptidase M24 family.</text>
</comment>
<dbReference type="PANTHER" id="PTHR10804:SF11">
    <property type="entry name" value="PROLIFERATION-ASSOCIATED PROTEIN 2G4"/>
    <property type="match status" value="1"/>
</dbReference>
<dbReference type="Gene3D" id="1.10.10.10">
    <property type="entry name" value="Winged helix-like DNA-binding domain superfamily/Winged helix DNA-binding domain"/>
    <property type="match status" value="1"/>
</dbReference>
<dbReference type="CDD" id="cd01089">
    <property type="entry name" value="PA2G4-like"/>
    <property type="match status" value="1"/>
</dbReference>